<proteinExistence type="predicted"/>
<dbReference type="Proteomes" id="UP000245999">
    <property type="component" value="Chromosome"/>
</dbReference>
<gene>
    <name evidence="1" type="ORF">DDQ68_07160</name>
</gene>
<dbReference type="GO" id="GO:0005737">
    <property type="term" value="C:cytoplasm"/>
    <property type="evidence" value="ECO:0007669"/>
    <property type="project" value="TreeGrafter"/>
</dbReference>
<evidence type="ECO:0000313" key="2">
    <source>
        <dbReference type="Proteomes" id="UP000245999"/>
    </source>
</evidence>
<protein>
    <submittedName>
        <fullName evidence="1">NAD(P)-dependent oxidoreductase</fullName>
    </submittedName>
</protein>
<dbReference type="KEGG" id="hnv:DDQ68_07160"/>
<dbReference type="SUPFAM" id="SSF51735">
    <property type="entry name" value="NAD(P)-binding Rossmann-fold domains"/>
    <property type="match status" value="1"/>
</dbReference>
<dbReference type="OrthoDB" id="751203at2"/>
<organism evidence="1 2">
    <name type="scientific">Hymenobacter nivis</name>
    <dbReference type="NCBI Taxonomy" id="1850093"/>
    <lineage>
        <taxon>Bacteria</taxon>
        <taxon>Pseudomonadati</taxon>
        <taxon>Bacteroidota</taxon>
        <taxon>Cytophagia</taxon>
        <taxon>Cytophagales</taxon>
        <taxon>Hymenobacteraceae</taxon>
        <taxon>Hymenobacter</taxon>
    </lineage>
</organism>
<dbReference type="InterPro" id="IPR051783">
    <property type="entry name" value="NAD(P)-dependent_oxidoreduct"/>
</dbReference>
<dbReference type="GO" id="GO:0004029">
    <property type="term" value="F:aldehyde dehydrogenase (NAD+) activity"/>
    <property type="evidence" value="ECO:0007669"/>
    <property type="project" value="TreeGrafter"/>
</dbReference>
<dbReference type="PANTHER" id="PTHR48079:SF6">
    <property type="entry name" value="NAD(P)-BINDING DOMAIN-CONTAINING PROTEIN-RELATED"/>
    <property type="match status" value="1"/>
</dbReference>
<dbReference type="AlphaFoldDB" id="A0A2Z3GJU4"/>
<dbReference type="InterPro" id="IPR036291">
    <property type="entry name" value="NAD(P)-bd_dom_sf"/>
</dbReference>
<dbReference type="PANTHER" id="PTHR48079">
    <property type="entry name" value="PROTEIN YEEZ"/>
    <property type="match status" value="1"/>
</dbReference>
<accession>A0A2Z3GJU4</accession>
<sequence length="305" mass="32363">MVSFAVLLFIVALHFYPALMNPAPLAPLPKLPTVVLLGCGWLGTALARHLLAAGHPVVGTTTTPSQLPVLAEMGVQPHLLQLGAEFGPAAYDQLTNLLRAADVLVLNVPPRTAAAGGYPALLRPVHRAVAAAGIGHVLFVSSTSVYPDEPRLMREADATSNRDAASDVLRAEGHFVPRYGQWRSTVVRLGGLIGPGRAPGRFLAGRQELAQGNAPVNLLHLTDAVGVLAAIIEHQAWGHTFNVAAAGHPLRRDFYPAAASYLGLVPPTFYPETGPTGKTIDSSLVREMLPYVFQHDDVLAALPYC</sequence>
<dbReference type="Gene3D" id="3.40.50.720">
    <property type="entry name" value="NAD(P)-binding Rossmann-like Domain"/>
    <property type="match status" value="1"/>
</dbReference>
<dbReference type="EMBL" id="CP029145">
    <property type="protein sequence ID" value="AWM32581.1"/>
    <property type="molecule type" value="Genomic_DNA"/>
</dbReference>
<evidence type="ECO:0000313" key="1">
    <source>
        <dbReference type="EMBL" id="AWM32581.1"/>
    </source>
</evidence>
<name>A0A2Z3GJU4_9BACT</name>
<keyword evidence="2" id="KW-1185">Reference proteome</keyword>
<reference evidence="2" key="1">
    <citation type="submission" date="2018-04" db="EMBL/GenBank/DDBJ databases">
        <title>Complete genome of Antarctic heterotrophic bacterium Hymenobacter nivis.</title>
        <authorList>
            <person name="Terashima M."/>
        </authorList>
    </citation>
    <scope>NUCLEOTIDE SEQUENCE [LARGE SCALE GENOMIC DNA]</scope>
    <source>
        <strain evidence="2">NBRC 111535</strain>
    </source>
</reference>